<accession>A0AAE0E889</accession>
<dbReference type="PANTHER" id="PTHR31286">
    <property type="entry name" value="GLYCINE-RICH CELL WALL STRUCTURAL PROTEIN 1.8-LIKE"/>
    <property type="match status" value="1"/>
</dbReference>
<dbReference type="InterPro" id="IPR040256">
    <property type="entry name" value="At4g02000-like"/>
</dbReference>
<keyword evidence="3" id="KW-1185">Reference proteome</keyword>
<dbReference type="AlphaFoldDB" id="A0AAE0E889"/>
<dbReference type="EMBL" id="JANJYJ010000004">
    <property type="protein sequence ID" value="KAK3218544.1"/>
    <property type="molecule type" value="Genomic_DNA"/>
</dbReference>
<evidence type="ECO:0000259" key="1">
    <source>
        <dbReference type="Pfam" id="PF14392"/>
    </source>
</evidence>
<proteinExistence type="predicted"/>
<comment type="caution">
    <text evidence="2">The sequence shown here is derived from an EMBL/GenBank/DDBJ whole genome shotgun (WGS) entry which is preliminary data.</text>
</comment>
<dbReference type="Proteomes" id="UP001281410">
    <property type="component" value="Unassembled WGS sequence"/>
</dbReference>
<dbReference type="InterPro" id="IPR025836">
    <property type="entry name" value="Zn_knuckle_CX2CX4HX4C"/>
</dbReference>
<evidence type="ECO:0000313" key="3">
    <source>
        <dbReference type="Proteomes" id="UP001281410"/>
    </source>
</evidence>
<gene>
    <name evidence="2" type="ORF">Dsin_012514</name>
</gene>
<reference evidence="2" key="1">
    <citation type="journal article" date="2023" name="Plant J.">
        <title>Genome sequences and population genomics provide insights into the demographic history, inbreeding, and mutation load of two 'living fossil' tree species of Dipteronia.</title>
        <authorList>
            <person name="Feng Y."/>
            <person name="Comes H.P."/>
            <person name="Chen J."/>
            <person name="Zhu S."/>
            <person name="Lu R."/>
            <person name="Zhang X."/>
            <person name="Li P."/>
            <person name="Qiu J."/>
            <person name="Olsen K.M."/>
            <person name="Qiu Y."/>
        </authorList>
    </citation>
    <scope>NUCLEOTIDE SEQUENCE</scope>
    <source>
        <strain evidence="2">NBL</strain>
    </source>
</reference>
<protein>
    <recommendedName>
        <fullName evidence="1">Zinc knuckle CX2CX4HX4C domain-containing protein</fullName>
    </recommendedName>
</protein>
<name>A0AAE0E889_9ROSI</name>
<feature type="domain" description="Zinc knuckle CX2CX4HX4C" evidence="1">
    <location>
        <begin position="27"/>
        <end position="75"/>
    </location>
</feature>
<organism evidence="2 3">
    <name type="scientific">Dipteronia sinensis</name>
    <dbReference type="NCBI Taxonomy" id="43782"/>
    <lineage>
        <taxon>Eukaryota</taxon>
        <taxon>Viridiplantae</taxon>
        <taxon>Streptophyta</taxon>
        <taxon>Embryophyta</taxon>
        <taxon>Tracheophyta</taxon>
        <taxon>Spermatophyta</taxon>
        <taxon>Magnoliopsida</taxon>
        <taxon>eudicotyledons</taxon>
        <taxon>Gunneridae</taxon>
        <taxon>Pentapetalae</taxon>
        <taxon>rosids</taxon>
        <taxon>malvids</taxon>
        <taxon>Sapindales</taxon>
        <taxon>Sapindaceae</taxon>
        <taxon>Hippocastanoideae</taxon>
        <taxon>Acereae</taxon>
        <taxon>Dipteronia</taxon>
    </lineage>
</organism>
<dbReference type="SUPFAM" id="SSF56219">
    <property type="entry name" value="DNase I-like"/>
    <property type="match status" value="1"/>
</dbReference>
<evidence type="ECO:0000313" key="2">
    <source>
        <dbReference type="EMBL" id="KAK3218544.1"/>
    </source>
</evidence>
<dbReference type="Pfam" id="PF14392">
    <property type="entry name" value="zf-CCHC_4"/>
    <property type="match status" value="1"/>
</dbReference>
<dbReference type="PANTHER" id="PTHR31286:SF167">
    <property type="entry name" value="OS09G0268800 PROTEIN"/>
    <property type="match status" value="1"/>
</dbReference>
<dbReference type="InterPro" id="IPR036691">
    <property type="entry name" value="Endo/exonu/phosph_ase_sf"/>
</dbReference>
<sequence>MIGEVTDVDEGSTRDCAGKLMRVRVLIDVSKPLKRFLRVDILGDGVETILVLRYERLQSICFKCGRVSHRTMKCNEKMVVSSIDGVEKYLYGPWMKADEPSNKSHTRDRWNGLARVMRPGSYQKGRSSGSWTSNGVTVLEANDSQSKTSPGLDHGGFGTGSEKKITKRKWVRKIRASKIGDRGNFEAVREITGKRSLGLLEVQDGIVGKKQRSSEMELLTKIEAFSPVGNETSTRLEYLHTIKAEVGKSKQMDHLTKIESKEMAGPIGVLPMSEKDSLKEISTDREIEVSLLSYTQDHIDVKIKRDKGLWWRFMGFYGKPVQDQRKHSSTLLRRLATMSHLPWICIGDFNEIMWDNEKGQGDFDSLKKMRWFRFEECWVDDIECKQLIDTVWNGNEMSSSVLGILEKLDKCGKLLESWNITKRQKQRYWKQRARVEWLKQDDKNTRFFHSKASSRKAINRISGLQDENGNWKENKHELKEIIGNYFQKLFTSSGPNQQDLEDVLVGVKQKLSRQGSRFLDTKFLAEEVSKAVFDMKPTKAPGLDGLPAVFYQKFWESVGQSVVLACLRGLNDGDTIDGMSHCFNSKSFKTRISGRLQANKSV</sequence>